<organism evidence="1">
    <name type="scientific">freshwater metagenome</name>
    <dbReference type="NCBI Taxonomy" id="449393"/>
    <lineage>
        <taxon>unclassified sequences</taxon>
        <taxon>metagenomes</taxon>
        <taxon>ecological metagenomes</taxon>
    </lineage>
</organism>
<proteinExistence type="predicted"/>
<reference evidence="1" key="1">
    <citation type="submission" date="2020-05" db="EMBL/GenBank/DDBJ databases">
        <authorList>
            <person name="Chiriac C."/>
            <person name="Salcher M."/>
            <person name="Ghai R."/>
            <person name="Kavagutti S V."/>
        </authorList>
    </citation>
    <scope>NUCLEOTIDE SEQUENCE</scope>
</reference>
<name>A0A6J6KNX2_9ZZZZ</name>
<protein>
    <submittedName>
        <fullName evidence="1">Unannotated protein</fullName>
    </submittedName>
</protein>
<gene>
    <name evidence="1" type="ORF">UFOPK2243_00510</name>
</gene>
<evidence type="ECO:0000313" key="1">
    <source>
        <dbReference type="EMBL" id="CAB4651232.1"/>
    </source>
</evidence>
<dbReference type="AlphaFoldDB" id="A0A6J6KNX2"/>
<sequence>MSNQRFSKKASFLVAALLSVSVLTSCSSESADDVQESAVSVNPLAEMTFATSSSDAYKRSCYWGSQGDNIFMLQRMTEGNELAVQEGKLPLAGLEQAMEIVLQEGEPQAPEEYAMIKDFCSNLGFQF</sequence>
<dbReference type="PROSITE" id="PS51257">
    <property type="entry name" value="PROKAR_LIPOPROTEIN"/>
    <property type="match status" value="1"/>
</dbReference>
<dbReference type="EMBL" id="CAEZWL010000008">
    <property type="protein sequence ID" value="CAB4651232.1"/>
    <property type="molecule type" value="Genomic_DNA"/>
</dbReference>
<accession>A0A6J6KNX2</accession>